<dbReference type="EMBL" id="JAKLTQ010000001">
    <property type="protein sequence ID" value="MCG2620470.1"/>
    <property type="molecule type" value="Genomic_DNA"/>
</dbReference>
<proteinExistence type="predicted"/>
<sequence length="121" mass="12986">MSAPSLAAADHASLDGRTFTGVSHSGSGEVGSATEFSYHQDRDVVWAEYSGGAVIRGYLVGTRDGAGLAFRYTHLNTDGRTAGGACESRIEVLEDGRLRLHETWAWESRPGTGTSIVEERR</sequence>
<dbReference type="InterPro" id="IPR058595">
    <property type="entry name" value="Avidin-like"/>
</dbReference>
<name>A0ABS9L1F7_9MICC</name>
<gene>
    <name evidence="1" type="ORF">LVY72_00920</name>
</gene>
<reference evidence="1" key="1">
    <citation type="submission" date="2022-01" db="EMBL/GenBank/DDBJ databases">
        <authorList>
            <person name="Jo J.-H."/>
            <person name="Im W.-T."/>
        </authorList>
    </citation>
    <scope>NUCLEOTIDE SEQUENCE</scope>
    <source>
        <strain evidence="1">I2-34</strain>
    </source>
</reference>
<dbReference type="Pfam" id="PF26421">
    <property type="entry name" value="Avidin_like"/>
    <property type="match status" value="1"/>
</dbReference>
<protein>
    <recommendedName>
        <fullName evidence="3">N-acetylglutamate synthase</fullName>
    </recommendedName>
</protein>
<keyword evidence="2" id="KW-1185">Reference proteome</keyword>
<organism evidence="1 2">
    <name type="scientific">Arthrobacter hankyongi</name>
    <dbReference type="NCBI Taxonomy" id="2904801"/>
    <lineage>
        <taxon>Bacteria</taxon>
        <taxon>Bacillati</taxon>
        <taxon>Actinomycetota</taxon>
        <taxon>Actinomycetes</taxon>
        <taxon>Micrococcales</taxon>
        <taxon>Micrococcaceae</taxon>
        <taxon>Arthrobacter</taxon>
    </lineage>
</organism>
<dbReference type="Proteomes" id="UP001165368">
    <property type="component" value="Unassembled WGS sequence"/>
</dbReference>
<accession>A0ABS9L1F7</accession>
<dbReference type="RefSeq" id="WP_237817571.1">
    <property type="nucleotide sequence ID" value="NZ_JAKLTQ010000001.1"/>
</dbReference>
<evidence type="ECO:0000313" key="1">
    <source>
        <dbReference type="EMBL" id="MCG2620470.1"/>
    </source>
</evidence>
<comment type="caution">
    <text evidence="1">The sequence shown here is derived from an EMBL/GenBank/DDBJ whole genome shotgun (WGS) entry which is preliminary data.</text>
</comment>
<evidence type="ECO:0008006" key="3">
    <source>
        <dbReference type="Google" id="ProtNLM"/>
    </source>
</evidence>
<evidence type="ECO:0000313" key="2">
    <source>
        <dbReference type="Proteomes" id="UP001165368"/>
    </source>
</evidence>